<organism evidence="1 2">
    <name type="scientific">Paraglomus brasilianum</name>
    <dbReference type="NCBI Taxonomy" id="144538"/>
    <lineage>
        <taxon>Eukaryota</taxon>
        <taxon>Fungi</taxon>
        <taxon>Fungi incertae sedis</taxon>
        <taxon>Mucoromycota</taxon>
        <taxon>Glomeromycotina</taxon>
        <taxon>Glomeromycetes</taxon>
        <taxon>Paraglomerales</taxon>
        <taxon>Paraglomeraceae</taxon>
        <taxon>Paraglomus</taxon>
    </lineage>
</organism>
<dbReference type="AlphaFoldDB" id="A0A9N9GPE5"/>
<sequence length="85" mass="9689">TEITGRPEHTGTVPKDFLPGVVFHKKKDKPPALMDGKFMLEFLKTTLVPIDRRHSEQVYYYPPMVLVSPWPIVLGCSYNSQCIAK</sequence>
<reference evidence="1" key="1">
    <citation type="submission" date="2021-06" db="EMBL/GenBank/DDBJ databases">
        <authorList>
            <person name="Kallberg Y."/>
            <person name="Tangrot J."/>
            <person name="Rosling A."/>
        </authorList>
    </citation>
    <scope>NUCLEOTIDE SEQUENCE</scope>
    <source>
        <strain evidence="1">BR232B</strain>
    </source>
</reference>
<proteinExistence type="predicted"/>
<evidence type="ECO:0000313" key="1">
    <source>
        <dbReference type="EMBL" id="CAG8620334.1"/>
    </source>
</evidence>
<dbReference type="EMBL" id="CAJVPI010001605">
    <property type="protein sequence ID" value="CAG8620334.1"/>
    <property type="molecule type" value="Genomic_DNA"/>
</dbReference>
<feature type="non-terminal residue" evidence="1">
    <location>
        <position position="85"/>
    </location>
</feature>
<name>A0A9N9GPE5_9GLOM</name>
<comment type="caution">
    <text evidence="1">The sequence shown here is derived from an EMBL/GenBank/DDBJ whole genome shotgun (WGS) entry which is preliminary data.</text>
</comment>
<gene>
    <name evidence="1" type="ORF">PBRASI_LOCUS8669</name>
</gene>
<protein>
    <submittedName>
        <fullName evidence="1">4517_t:CDS:1</fullName>
    </submittedName>
</protein>
<keyword evidence="2" id="KW-1185">Reference proteome</keyword>
<dbReference type="Proteomes" id="UP000789739">
    <property type="component" value="Unassembled WGS sequence"/>
</dbReference>
<accession>A0A9N9GPE5</accession>
<evidence type="ECO:0000313" key="2">
    <source>
        <dbReference type="Proteomes" id="UP000789739"/>
    </source>
</evidence>